<feature type="transmembrane region" description="Helical" evidence="6">
    <location>
        <begin position="127"/>
        <end position="146"/>
    </location>
</feature>
<feature type="transmembrane region" description="Helical" evidence="6">
    <location>
        <begin position="90"/>
        <end position="115"/>
    </location>
</feature>
<dbReference type="GO" id="GO:0022857">
    <property type="term" value="F:transmembrane transporter activity"/>
    <property type="evidence" value="ECO:0007669"/>
    <property type="project" value="InterPro"/>
</dbReference>
<feature type="transmembrane region" description="Helical" evidence="6">
    <location>
        <begin position="270"/>
        <end position="289"/>
    </location>
</feature>
<evidence type="ECO:0000313" key="7">
    <source>
        <dbReference type="EMBL" id="EON97952.1"/>
    </source>
</evidence>
<keyword evidence="3 6" id="KW-0812">Transmembrane</keyword>
<keyword evidence="5 6" id="KW-0472">Membrane</keyword>
<evidence type="ECO:0000256" key="1">
    <source>
        <dbReference type="ARBA" id="ARBA00004141"/>
    </source>
</evidence>
<dbReference type="SUPFAM" id="SSF103473">
    <property type="entry name" value="MFS general substrate transporter"/>
    <property type="match status" value="1"/>
</dbReference>
<reference evidence="8" key="1">
    <citation type="journal article" date="2013" name="Genome Announc.">
        <title>Draft genome sequence of the ascomycete Phaeoacremonium aleophilum strain UCR-PA7, a causal agent of the esca disease complex in grapevines.</title>
        <authorList>
            <person name="Blanco-Ulate B."/>
            <person name="Rolshausen P."/>
            <person name="Cantu D."/>
        </authorList>
    </citation>
    <scope>NUCLEOTIDE SEQUENCE [LARGE SCALE GENOMIC DNA]</scope>
    <source>
        <strain evidence="8">UCR-PA7</strain>
    </source>
</reference>
<dbReference type="PANTHER" id="PTHR43791">
    <property type="entry name" value="PERMEASE-RELATED"/>
    <property type="match status" value="1"/>
</dbReference>
<dbReference type="Pfam" id="PF07690">
    <property type="entry name" value="MFS_1"/>
    <property type="match status" value="1"/>
</dbReference>
<dbReference type="HOGENOM" id="CLU_950566_0_0_1"/>
<evidence type="ECO:0000256" key="5">
    <source>
        <dbReference type="ARBA" id="ARBA00023136"/>
    </source>
</evidence>
<comment type="subcellular location">
    <subcellularLocation>
        <location evidence="1">Membrane</location>
        <topology evidence="1">Multi-pass membrane protein</topology>
    </subcellularLocation>
</comment>
<proteinExistence type="predicted"/>
<dbReference type="RefSeq" id="XP_007917308.1">
    <property type="nucleotide sequence ID" value="XM_007919117.1"/>
</dbReference>
<dbReference type="eggNOG" id="KOG2533">
    <property type="taxonomic scope" value="Eukaryota"/>
</dbReference>
<evidence type="ECO:0000256" key="6">
    <source>
        <dbReference type="SAM" id="Phobius"/>
    </source>
</evidence>
<dbReference type="InterPro" id="IPR011701">
    <property type="entry name" value="MFS"/>
</dbReference>
<keyword evidence="8" id="KW-1185">Reference proteome</keyword>
<dbReference type="GO" id="GO:0005886">
    <property type="term" value="C:plasma membrane"/>
    <property type="evidence" value="ECO:0007669"/>
    <property type="project" value="TreeGrafter"/>
</dbReference>
<dbReference type="AlphaFoldDB" id="R8BF89"/>
<organism evidence="7 8">
    <name type="scientific">Phaeoacremonium minimum (strain UCR-PA7)</name>
    <name type="common">Esca disease fungus</name>
    <name type="synonym">Togninia minima</name>
    <dbReference type="NCBI Taxonomy" id="1286976"/>
    <lineage>
        <taxon>Eukaryota</taxon>
        <taxon>Fungi</taxon>
        <taxon>Dikarya</taxon>
        <taxon>Ascomycota</taxon>
        <taxon>Pezizomycotina</taxon>
        <taxon>Sordariomycetes</taxon>
        <taxon>Sordariomycetidae</taxon>
        <taxon>Togniniales</taxon>
        <taxon>Togniniaceae</taxon>
        <taxon>Phaeoacremonium</taxon>
    </lineage>
</organism>
<dbReference type="GeneID" id="19327251"/>
<feature type="transmembrane region" description="Helical" evidence="6">
    <location>
        <begin position="158"/>
        <end position="181"/>
    </location>
</feature>
<evidence type="ECO:0000313" key="8">
    <source>
        <dbReference type="Proteomes" id="UP000014074"/>
    </source>
</evidence>
<feature type="transmembrane region" description="Helical" evidence="6">
    <location>
        <begin position="65"/>
        <end position="84"/>
    </location>
</feature>
<keyword evidence="4 6" id="KW-1133">Transmembrane helix</keyword>
<evidence type="ECO:0000256" key="3">
    <source>
        <dbReference type="ARBA" id="ARBA00022692"/>
    </source>
</evidence>
<dbReference type="OrthoDB" id="6730379at2759"/>
<dbReference type="KEGG" id="tmn:UCRPA7_6580"/>
<dbReference type="InterPro" id="IPR036259">
    <property type="entry name" value="MFS_trans_sf"/>
</dbReference>
<protein>
    <submittedName>
        <fullName evidence="7">Putative transporter-like protein</fullName>
    </submittedName>
</protein>
<feature type="transmembrane region" description="Helical" evidence="6">
    <location>
        <begin position="230"/>
        <end position="250"/>
    </location>
</feature>
<accession>R8BF89</accession>
<evidence type="ECO:0000256" key="4">
    <source>
        <dbReference type="ARBA" id="ARBA00022989"/>
    </source>
</evidence>
<dbReference type="Proteomes" id="UP000014074">
    <property type="component" value="Unassembled WGS sequence"/>
</dbReference>
<dbReference type="PANTHER" id="PTHR43791:SF46">
    <property type="entry name" value="MAJOR FACILITATOR SUPERFAMILY (MFS) PROFILE DOMAIN-CONTAINING PROTEIN-RELATED"/>
    <property type="match status" value="1"/>
</dbReference>
<dbReference type="EMBL" id="KB933247">
    <property type="protein sequence ID" value="EON97952.1"/>
    <property type="molecule type" value="Genomic_DNA"/>
</dbReference>
<evidence type="ECO:0000256" key="2">
    <source>
        <dbReference type="ARBA" id="ARBA00022448"/>
    </source>
</evidence>
<sequence>MLKQPPLLTSRTKRDTLNISYAAYKGDLFDKGGIRFFTYVAISSIPYCTFEVPAKVLVQKIRPNAWLSLATVLFGLATMFQGTIQSYGGLLAMRFLLGVFELAMFAGIFYVTGLWYPRWDAVYRHDLFTSFLPFVAAFEALLVAGVDKMMSGFGGYAGWRWVFFFQGGLALVVGFVVFFLLPTLPESSEWLSKDDKEFVASRRSYDPSRCIRTPDMTVDDIGKTFKSFKMILIGVIYICLVIPAYLYANISPTTSKESTYYKVLARIHDIPPWVAPILFGVVIGPFSGFNSWH</sequence>
<name>R8BF89_PHAM7</name>
<keyword evidence="2" id="KW-0813">Transport</keyword>
<gene>
    <name evidence="7" type="ORF">UCRPA7_6580</name>
</gene>
<dbReference type="Gene3D" id="1.20.1250.20">
    <property type="entry name" value="MFS general substrate transporter like domains"/>
    <property type="match status" value="1"/>
</dbReference>